<evidence type="ECO:0000313" key="2">
    <source>
        <dbReference type="WBParaSite" id="jg6790"/>
    </source>
</evidence>
<organism evidence="1 2">
    <name type="scientific">Ditylenchus dipsaci</name>
    <dbReference type="NCBI Taxonomy" id="166011"/>
    <lineage>
        <taxon>Eukaryota</taxon>
        <taxon>Metazoa</taxon>
        <taxon>Ecdysozoa</taxon>
        <taxon>Nematoda</taxon>
        <taxon>Chromadorea</taxon>
        <taxon>Rhabditida</taxon>
        <taxon>Tylenchina</taxon>
        <taxon>Tylenchomorpha</taxon>
        <taxon>Sphaerularioidea</taxon>
        <taxon>Anguinidae</taxon>
        <taxon>Anguininae</taxon>
        <taxon>Ditylenchus</taxon>
    </lineage>
</organism>
<dbReference type="AlphaFoldDB" id="A0A915EIU8"/>
<reference evidence="2" key="1">
    <citation type="submission" date="2022-11" db="UniProtKB">
        <authorList>
            <consortium name="WormBaseParasite"/>
        </authorList>
    </citation>
    <scope>IDENTIFICATION</scope>
</reference>
<proteinExistence type="predicted"/>
<keyword evidence="1" id="KW-1185">Reference proteome</keyword>
<sequence>MDLCKDKLHVGFQITIAQMMGKVLTDVDVPEVLVEKIKLRAYNAIYLAIWKMRVCNPQPQGVFKSFAPADCRIGKVGGGSLPFSSQQGYRYAKSLFGPLQALLLAEPALVIRRQILEVILNMVPVKSMNK</sequence>
<evidence type="ECO:0000313" key="1">
    <source>
        <dbReference type="Proteomes" id="UP000887574"/>
    </source>
</evidence>
<protein>
    <submittedName>
        <fullName evidence="2">Phosphorylase b kinase regulatory subunit</fullName>
    </submittedName>
</protein>
<accession>A0A915EIU8</accession>
<dbReference type="Proteomes" id="UP000887574">
    <property type="component" value="Unplaced"/>
</dbReference>
<dbReference type="WBParaSite" id="jg6790">
    <property type="protein sequence ID" value="jg6790"/>
    <property type="gene ID" value="jg6790"/>
</dbReference>
<name>A0A915EIU8_9BILA</name>